<comment type="caution">
    <text evidence="1">The sequence shown here is derived from an EMBL/GenBank/DDBJ whole genome shotgun (WGS) entry which is preliminary data.</text>
</comment>
<accession>A0A095VY97</accession>
<dbReference type="OrthoDB" id="6419134at2"/>
<dbReference type="InterPro" id="IPR025317">
    <property type="entry name" value="DUF4222"/>
</dbReference>
<dbReference type="Proteomes" id="UP000029577">
    <property type="component" value="Unassembled WGS sequence"/>
</dbReference>
<proteinExistence type="predicted"/>
<dbReference type="EMBL" id="JPKR02000005">
    <property type="protein sequence ID" value="KGD79690.1"/>
    <property type="molecule type" value="Genomic_DNA"/>
</dbReference>
<evidence type="ECO:0000313" key="1">
    <source>
        <dbReference type="EMBL" id="KGD79690.1"/>
    </source>
</evidence>
<dbReference type="STRING" id="642227.HA49_01580"/>
<dbReference type="PROSITE" id="PS51257">
    <property type="entry name" value="PROKAR_LIPOPROTEIN"/>
    <property type="match status" value="1"/>
</dbReference>
<dbReference type="AlphaFoldDB" id="A0A095VY97"/>
<organism evidence="1 2">
    <name type="scientific">Tatumella morbirosei</name>
    <dbReference type="NCBI Taxonomy" id="642227"/>
    <lineage>
        <taxon>Bacteria</taxon>
        <taxon>Pseudomonadati</taxon>
        <taxon>Pseudomonadota</taxon>
        <taxon>Gammaproteobacteria</taxon>
        <taxon>Enterobacterales</taxon>
        <taxon>Erwiniaceae</taxon>
        <taxon>Tatumella</taxon>
    </lineage>
</organism>
<dbReference type="Pfam" id="PF13973">
    <property type="entry name" value="DUF4222"/>
    <property type="match status" value="1"/>
</dbReference>
<evidence type="ECO:0000313" key="2">
    <source>
        <dbReference type="Proteomes" id="UP000029577"/>
    </source>
</evidence>
<protein>
    <recommendedName>
        <fullName evidence="3">DUF4222 domain-containing protein</fullName>
    </recommendedName>
</protein>
<gene>
    <name evidence="1" type="ORF">HA49_01580</name>
</gene>
<reference evidence="1" key="1">
    <citation type="submission" date="2014-12" db="EMBL/GenBank/DDBJ databases">
        <title>The draft genome of the Tatumella morbirosei type strain, LMG23360T isolated from pineapple rot.</title>
        <authorList>
            <person name="Smits T.H."/>
            <person name="Palmer M."/>
            <person name="Venter S.N."/>
            <person name="Duffy B."/>
            <person name="Steenkamp E.T."/>
            <person name="Chan W.Y."/>
            <person name="Coutinho T.A."/>
            <person name="Coetzee M.P."/>
            <person name="De Maayer P."/>
        </authorList>
    </citation>
    <scope>NUCLEOTIDE SEQUENCE [LARGE SCALE GENOMIC DNA]</scope>
    <source>
        <strain evidence="1">LMG 23360</strain>
    </source>
</reference>
<sequence length="60" mass="6920">MTPQKPKRRFRDSHGHIVAPMGMSAGCVVFMREGYPHPCQQPLEKFKAEYVEVTDDCRPE</sequence>
<name>A0A095VY97_9GAMM</name>
<evidence type="ECO:0008006" key="3">
    <source>
        <dbReference type="Google" id="ProtNLM"/>
    </source>
</evidence>
<keyword evidence="2" id="KW-1185">Reference proteome</keyword>